<reference evidence="2" key="1">
    <citation type="journal article" date="2019" name="Int. J. Syst. Evol. Microbiol.">
        <title>The Global Catalogue of Microorganisms (GCM) 10K type strain sequencing project: providing services to taxonomists for standard genome sequencing and annotation.</title>
        <authorList>
            <consortium name="The Broad Institute Genomics Platform"/>
            <consortium name="The Broad Institute Genome Sequencing Center for Infectious Disease"/>
            <person name="Wu L."/>
            <person name="Ma J."/>
        </authorList>
    </citation>
    <scope>NUCLEOTIDE SEQUENCE [LARGE SCALE GENOMIC DNA]</scope>
    <source>
        <strain evidence="2">NBRC 109019</strain>
    </source>
</reference>
<sequence>MKDAEDVTTDELARRVDALRADMERTRADYEQIMVHLAGLSSALTDESKRRALELFATVVATDYELKVLLLQDLSYPTDREVWEKYMALLSWAAIDELPPKIGIEYREAGRAFKDALKPIKSDGDYMSNLTEIRNRVVAHRDLEGGDHWLAQWHLTAITNKHNGRSVVQSTASSSRR</sequence>
<dbReference type="EMBL" id="AP027734">
    <property type="protein sequence ID" value="BDZ54762.1"/>
    <property type="molecule type" value="Genomic_DNA"/>
</dbReference>
<dbReference type="RefSeq" id="WP_286328902.1">
    <property type="nucleotide sequence ID" value="NZ_AP027734.1"/>
</dbReference>
<gene>
    <name evidence="1" type="ORF">GCM10025870_18350</name>
</gene>
<evidence type="ECO:0000313" key="2">
    <source>
        <dbReference type="Proteomes" id="UP001321477"/>
    </source>
</evidence>
<evidence type="ECO:0000313" key="1">
    <source>
        <dbReference type="EMBL" id="BDZ54762.1"/>
    </source>
</evidence>
<accession>A0ABN6YBL6</accession>
<proteinExistence type="predicted"/>
<protein>
    <recommendedName>
        <fullName evidence="3">HEPN AbiU2-like domain-containing protein</fullName>
    </recommendedName>
</protein>
<evidence type="ECO:0008006" key="3">
    <source>
        <dbReference type="Google" id="ProtNLM"/>
    </source>
</evidence>
<dbReference type="Proteomes" id="UP001321477">
    <property type="component" value="Chromosome"/>
</dbReference>
<name>A0ABN6YBL6_9MICO</name>
<organism evidence="1 2">
    <name type="scientific">Agromyces marinus</name>
    <dbReference type="NCBI Taxonomy" id="1389020"/>
    <lineage>
        <taxon>Bacteria</taxon>
        <taxon>Bacillati</taxon>
        <taxon>Actinomycetota</taxon>
        <taxon>Actinomycetes</taxon>
        <taxon>Micrococcales</taxon>
        <taxon>Microbacteriaceae</taxon>
        <taxon>Agromyces</taxon>
    </lineage>
</organism>
<keyword evidence="2" id="KW-1185">Reference proteome</keyword>